<comment type="caution">
    <text evidence="3">The sequence shown here is derived from an EMBL/GenBank/DDBJ whole genome shotgun (WGS) entry which is preliminary data.</text>
</comment>
<dbReference type="RefSeq" id="WP_284374323.1">
    <property type="nucleotide sequence ID" value="NZ_BAABWP010000002.1"/>
</dbReference>
<feature type="transmembrane region" description="Helical" evidence="1">
    <location>
        <begin position="105"/>
        <end position="125"/>
    </location>
</feature>
<evidence type="ECO:0000256" key="1">
    <source>
        <dbReference type="SAM" id="Phobius"/>
    </source>
</evidence>
<keyword evidence="2" id="KW-0732">Signal</keyword>
<gene>
    <name evidence="3" type="ORF">GCM10007927_27470</name>
</gene>
<name>A0ABQ5VLG3_9RHOB</name>
<proteinExistence type="predicted"/>
<keyword evidence="4" id="KW-1185">Reference proteome</keyword>
<protein>
    <submittedName>
        <fullName evidence="3">Uncharacterized protein</fullName>
    </submittedName>
</protein>
<evidence type="ECO:0000313" key="4">
    <source>
        <dbReference type="Proteomes" id="UP001161388"/>
    </source>
</evidence>
<feature type="chain" id="PRO_5046456519" evidence="2">
    <location>
        <begin position="29"/>
        <end position="131"/>
    </location>
</feature>
<reference evidence="3" key="1">
    <citation type="journal article" date="2014" name="Int. J. Syst. Evol. Microbiol.">
        <title>Complete genome of a new Firmicutes species belonging to the dominant human colonic microbiota ('Ruminococcus bicirculans') reveals two chromosomes and a selective capacity to utilize plant glucans.</title>
        <authorList>
            <consortium name="NISC Comparative Sequencing Program"/>
            <person name="Wegmann U."/>
            <person name="Louis P."/>
            <person name="Goesmann A."/>
            <person name="Henrissat B."/>
            <person name="Duncan S.H."/>
            <person name="Flint H.J."/>
        </authorList>
    </citation>
    <scope>NUCLEOTIDE SEQUENCE</scope>
    <source>
        <strain evidence="3">NBRC 109915</strain>
    </source>
</reference>
<dbReference type="Proteomes" id="UP001161388">
    <property type="component" value="Unassembled WGS sequence"/>
</dbReference>
<feature type="transmembrane region" description="Helical" evidence="1">
    <location>
        <begin position="80"/>
        <end position="99"/>
    </location>
</feature>
<dbReference type="EMBL" id="BSNL01000001">
    <property type="protein sequence ID" value="GLQ27944.1"/>
    <property type="molecule type" value="Genomic_DNA"/>
</dbReference>
<reference evidence="3" key="2">
    <citation type="submission" date="2023-01" db="EMBL/GenBank/DDBJ databases">
        <title>Draft genome sequence of Sulfitobacter pacificus strain NBRC 109915.</title>
        <authorList>
            <person name="Sun Q."/>
            <person name="Mori K."/>
        </authorList>
    </citation>
    <scope>NUCLEOTIDE SEQUENCE</scope>
    <source>
        <strain evidence="3">NBRC 109915</strain>
    </source>
</reference>
<sequence>MISAQALTIIRTLAFAFGGLVCASYALAALAVATPDKLPHWLPPFTAACIFVVIFFASLSAGKRNTKAALDESYQSDISTASGLGFWTALGTGTALWVLDIGGHLQLAITLTSASAVFFISQVTLDLRGWN</sequence>
<evidence type="ECO:0000256" key="2">
    <source>
        <dbReference type="SAM" id="SignalP"/>
    </source>
</evidence>
<keyword evidence="1" id="KW-1133">Transmembrane helix</keyword>
<keyword evidence="1" id="KW-0472">Membrane</keyword>
<organism evidence="3 4">
    <name type="scientific">Sulfitobacter pacificus</name>
    <dbReference type="NCBI Taxonomy" id="1499314"/>
    <lineage>
        <taxon>Bacteria</taxon>
        <taxon>Pseudomonadati</taxon>
        <taxon>Pseudomonadota</taxon>
        <taxon>Alphaproteobacteria</taxon>
        <taxon>Rhodobacterales</taxon>
        <taxon>Roseobacteraceae</taxon>
        <taxon>Sulfitobacter</taxon>
    </lineage>
</organism>
<accession>A0ABQ5VLG3</accession>
<keyword evidence="1" id="KW-0812">Transmembrane</keyword>
<feature type="signal peptide" evidence="2">
    <location>
        <begin position="1"/>
        <end position="28"/>
    </location>
</feature>
<evidence type="ECO:0000313" key="3">
    <source>
        <dbReference type="EMBL" id="GLQ27944.1"/>
    </source>
</evidence>
<feature type="transmembrane region" description="Helical" evidence="1">
    <location>
        <begin position="41"/>
        <end position="59"/>
    </location>
</feature>